<dbReference type="PANTHER" id="PTHR33871:SF1">
    <property type="entry name" value="OS05G0503100 PROTEIN"/>
    <property type="match status" value="1"/>
</dbReference>
<evidence type="ECO:0000256" key="1">
    <source>
        <dbReference type="SAM" id="MobiDB-lite"/>
    </source>
</evidence>
<feature type="compositionally biased region" description="Polar residues" evidence="1">
    <location>
        <begin position="1"/>
        <end position="24"/>
    </location>
</feature>
<comment type="caution">
    <text evidence="2">The sequence shown here is derived from an EMBL/GenBank/DDBJ whole genome shotgun (WGS) entry which is preliminary data.</text>
</comment>
<reference evidence="3" key="1">
    <citation type="journal article" date="2018" name="Gigascience">
        <title>Genome assembly of the Pink Ipe (Handroanthus impetiginosus, Bignoniaceae), a highly valued, ecologically keystone Neotropical timber forest tree.</title>
        <authorList>
            <person name="Silva-Junior O.B."/>
            <person name="Grattapaglia D."/>
            <person name="Novaes E."/>
            <person name="Collevatti R.G."/>
        </authorList>
    </citation>
    <scope>NUCLEOTIDE SEQUENCE [LARGE SCALE GENOMIC DNA]</scope>
    <source>
        <strain evidence="3">cv. UFG-1</strain>
    </source>
</reference>
<feature type="compositionally biased region" description="Basic and acidic residues" evidence="1">
    <location>
        <begin position="209"/>
        <end position="221"/>
    </location>
</feature>
<dbReference type="EMBL" id="NKXS01005197">
    <property type="protein sequence ID" value="PIN04336.1"/>
    <property type="molecule type" value="Genomic_DNA"/>
</dbReference>
<accession>A0A2G9GGC5</accession>
<proteinExistence type="predicted"/>
<dbReference type="OrthoDB" id="1922230at2759"/>
<keyword evidence="3" id="KW-1185">Reference proteome</keyword>
<evidence type="ECO:0000313" key="3">
    <source>
        <dbReference type="Proteomes" id="UP000231279"/>
    </source>
</evidence>
<sequence length="246" mass="27053">MGCCASTNRTSPPQNSPRISNSGDSKSPPPSYPSIEEETVKEVLSETPTITTFHKNHQNQSQFIKTVGSSGKTDERKHHPNGAILKKPFRAFGNDELSEVASTHFGSASVSTITETEENNGEEFHEIRRRSPARLRNHSFSAEVKKEKTAGKYPGRKSAHSPCRNGPGPGRGRRRESSERMPRSPAMRTGMGSVSATRKTGRVGFGSGERIRKVDEGKESGENTWLPTSNELLENPLVSLECFIFL</sequence>
<gene>
    <name evidence="2" type="ORF">CDL12_23125</name>
</gene>
<feature type="compositionally biased region" description="Polar residues" evidence="1">
    <location>
        <begin position="46"/>
        <end position="71"/>
    </location>
</feature>
<feature type="compositionally biased region" description="Basic residues" evidence="1">
    <location>
        <begin position="127"/>
        <end position="137"/>
    </location>
</feature>
<name>A0A2G9GGC5_9LAMI</name>
<feature type="region of interest" description="Disordered" evidence="1">
    <location>
        <begin position="1"/>
        <end position="86"/>
    </location>
</feature>
<evidence type="ECO:0000313" key="2">
    <source>
        <dbReference type="EMBL" id="PIN04336.1"/>
    </source>
</evidence>
<dbReference type="Proteomes" id="UP000231279">
    <property type="component" value="Unassembled WGS sequence"/>
</dbReference>
<protein>
    <submittedName>
        <fullName evidence="2">Uncharacterized protein</fullName>
    </submittedName>
</protein>
<dbReference type="AlphaFoldDB" id="A0A2G9GGC5"/>
<feature type="region of interest" description="Disordered" evidence="1">
    <location>
        <begin position="115"/>
        <end position="222"/>
    </location>
</feature>
<organism evidence="2 3">
    <name type="scientific">Handroanthus impetiginosus</name>
    <dbReference type="NCBI Taxonomy" id="429701"/>
    <lineage>
        <taxon>Eukaryota</taxon>
        <taxon>Viridiplantae</taxon>
        <taxon>Streptophyta</taxon>
        <taxon>Embryophyta</taxon>
        <taxon>Tracheophyta</taxon>
        <taxon>Spermatophyta</taxon>
        <taxon>Magnoliopsida</taxon>
        <taxon>eudicotyledons</taxon>
        <taxon>Gunneridae</taxon>
        <taxon>Pentapetalae</taxon>
        <taxon>asterids</taxon>
        <taxon>lamiids</taxon>
        <taxon>Lamiales</taxon>
        <taxon>Bignoniaceae</taxon>
        <taxon>Crescentiina</taxon>
        <taxon>Tabebuia alliance</taxon>
        <taxon>Handroanthus</taxon>
    </lineage>
</organism>
<dbReference type="PANTHER" id="PTHR33871">
    <property type="entry name" value="OS05G0503100 PROTEIN-RELATED"/>
    <property type="match status" value="1"/>
</dbReference>